<dbReference type="AlphaFoldDB" id="A0A1M6C336"/>
<dbReference type="EMBL" id="FQZG01000008">
    <property type="protein sequence ID" value="SHI55426.1"/>
    <property type="molecule type" value="Genomic_DNA"/>
</dbReference>
<keyword evidence="4" id="KW-1185">Reference proteome</keyword>
<evidence type="ECO:0000259" key="2">
    <source>
        <dbReference type="Pfam" id="PF08044"/>
    </source>
</evidence>
<keyword evidence="1" id="KW-0812">Transmembrane</keyword>
<dbReference type="Pfam" id="PF08044">
    <property type="entry name" value="DUF1707"/>
    <property type="match status" value="1"/>
</dbReference>
<evidence type="ECO:0000256" key="1">
    <source>
        <dbReference type="SAM" id="Phobius"/>
    </source>
</evidence>
<dbReference type="RefSeq" id="WP_175558229.1">
    <property type="nucleotide sequence ID" value="NZ_FQZG01000008.1"/>
</dbReference>
<organism evidence="3 4">
    <name type="scientific">Tessaracoccus bendigoensis DSM 12906</name>
    <dbReference type="NCBI Taxonomy" id="1123357"/>
    <lineage>
        <taxon>Bacteria</taxon>
        <taxon>Bacillati</taxon>
        <taxon>Actinomycetota</taxon>
        <taxon>Actinomycetes</taxon>
        <taxon>Propionibacteriales</taxon>
        <taxon>Propionibacteriaceae</taxon>
        <taxon>Tessaracoccus</taxon>
    </lineage>
</organism>
<accession>A0A1M6C336</accession>
<proteinExistence type="predicted"/>
<keyword evidence="1" id="KW-0472">Membrane</keyword>
<dbReference type="STRING" id="1123357.SAMN02745244_00599"/>
<reference evidence="3 4" key="1">
    <citation type="submission" date="2016-11" db="EMBL/GenBank/DDBJ databases">
        <authorList>
            <person name="Jaros S."/>
            <person name="Januszkiewicz K."/>
            <person name="Wedrychowicz H."/>
        </authorList>
    </citation>
    <scope>NUCLEOTIDE SEQUENCE [LARGE SCALE GENOMIC DNA]</scope>
    <source>
        <strain evidence="3 4">DSM 12906</strain>
    </source>
</reference>
<dbReference type="Proteomes" id="UP000184512">
    <property type="component" value="Unassembled WGS sequence"/>
</dbReference>
<evidence type="ECO:0000313" key="4">
    <source>
        <dbReference type="Proteomes" id="UP000184512"/>
    </source>
</evidence>
<dbReference type="PANTHER" id="PTHR40763:SF4">
    <property type="entry name" value="DUF1707 DOMAIN-CONTAINING PROTEIN"/>
    <property type="match status" value="1"/>
</dbReference>
<keyword evidence="1" id="KW-1133">Transmembrane helix</keyword>
<dbReference type="PANTHER" id="PTHR40763">
    <property type="entry name" value="MEMBRANE PROTEIN-RELATED"/>
    <property type="match status" value="1"/>
</dbReference>
<evidence type="ECO:0000313" key="3">
    <source>
        <dbReference type="EMBL" id="SHI55426.1"/>
    </source>
</evidence>
<gene>
    <name evidence="3" type="ORF">SAMN02745244_00599</name>
</gene>
<sequence>MSASLPVPMPSEPAWDRFTADPRRPRNADIRVGNADRDMLADLLADAYSFGRLDSAEYHERLDKAMEIKTVGEIMPVVGDLITARMAQPQERSHGRLVAARVLMLIAGTAVGLNILIWALASISVGGFLYFWPMWVAVGMVVPVVIAFALRRSDD</sequence>
<feature type="transmembrane region" description="Helical" evidence="1">
    <location>
        <begin position="129"/>
        <end position="150"/>
    </location>
</feature>
<feature type="domain" description="DUF1707" evidence="2">
    <location>
        <begin position="30"/>
        <end position="81"/>
    </location>
</feature>
<name>A0A1M6C336_9ACTN</name>
<protein>
    <recommendedName>
        <fullName evidence="2">DUF1707 domain-containing protein</fullName>
    </recommendedName>
</protein>
<dbReference type="InterPro" id="IPR012551">
    <property type="entry name" value="DUF1707_SHOCT-like"/>
</dbReference>
<feature type="transmembrane region" description="Helical" evidence="1">
    <location>
        <begin position="102"/>
        <end position="123"/>
    </location>
</feature>